<evidence type="ECO:0000313" key="12">
    <source>
        <dbReference type="Proteomes" id="UP001174694"/>
    </source>
</evidence>
<dbReference type="InterPro" id="IPR029058">
    <property type="entry name" value="AB_hydrolase_fold"/>
</dbReference>
<comment type="catalytic activity">
    <reaction evidence="9">
        <text>feruloyl-polysaccharide + H2O = ferulate + polysaccharide.</text>
        <dbReference type="EC" id="3.1.1.73"/>
    </reaction>
</comment>
<dbReference type="AlphaFoldDB" id="A0AA38R6J7"/>
<dbReference type="Gene3D" id="3.40.50.1820">
    <property type="entry name" value="alpha/beta hydrolase"/>
    <property type="match status" value="1"/>
</dbReference>
<evidence type="ECO:0000256" key="9">
    <source>
        <dbReference type="ARBA" id="ARBA00034075"/>
    </source>
</evidence>
<feature type="signal peptide" evidence="10">
    <location>
        <begin position="1"/>
        <end position="17"/>
    </location>
</feature>
<evidence type="ECO:0000256" key="8">
    <source>
        <dbReference type="ARBA" id="ARBA00023326"/>
    </source>
</evidence>
<keyword evidence="8" id="KW-0624">Polysaccharide degradation</keyword>
<sequence>MLLNKWLALASIGQAFAARSAGCQRKQRLNTVGKTLNVTLGDRRYLLYVPPTYSSAIPAPVVLSFHGGTRTAEDQKALDLLTTPDFNKGHIIIYPNGLNYTWEGVPNVTTKDTQFVTKILNEVEKEYCIDHSRIFATGKSQGGGFVGVLACDSALSTRIAAFAPVSGAYYVSNVSVCDPATVKIPCDPGRKHVPVLAFHGGADGTISIDGGPRKGGCLPTIEHWVNEWAIRDALGTKNTSVSLTEAATEHVFGAGDERSLVTFVYDGDKVDHSWPYTGDNPDNLQHGDGPASFNATPVILDFFKEHPLPAMLL</sequence>
<keyword evidence="3" id="KW-0964">Secreted</keyword>
<evidence type="ECO:0000256" key="10">
    <source>
        <dbReference type="SAM" id="SignalP"/>
    </source>
</evidence>
<proteinExistence type="predicted"/>
<keyword evidence="7" id="KW-0119">Carbohydrate metabolism</keyword>
<keyword evidence="5 10" id="KW-0732">Signal</keyword>
<feature type="chain" id="PRO_5041358577" description="feruloyl esterase" evidence="10">
    <location>
        <begin position="18"/>
        <end position="313"/>
    </location>
</feature>
<dbReference type="SUPFAM" id="SSF53474">
    <property type="entry name" value="alpha/beta-Hydrolases"/>
    <property type="match status" value="1"/>
</dbReference>
<name>A0AA38R6J7_9PEZI</name>
<keyword evidence="6" id="KW-0378">Hydrolase</keyword>
<keyword evidence="4" id="KW-0858">Xylan degradation</keyword>
<dbReference type="Proteomes" id="UP001174694">
    <property type="component" value="Unassembled WGS sequence"/>
</dbReference>
<evidence type="ECO:0000256" key="4">
    <source>
        <dbReference type="ARBA" id="ARBA00022651"/>
    </source>
</evidence>
<organism evidence="11 12">
    <name type="scientific">Pleurostoma richardsiae</name>
    <dbReference type="NCBI Taxonomy" id="41990"/>
    <lineage>
        <taxon>Eukaryota</taxon>
        <taxon>Fungi</taxon>
        <taxon>Dikarya</taxon>
        <taxon>Ascomycota</taxon>
        <taxon>Pezizomycotina</taxon>
        <taxon>Sordariomycetes</taxon>
        <taxon>Sordariomycetidae</taxon>
        <taxon>Calosphaeriales</taxon>
        <taxon>Pleurostomataceae</taxon>
        <taxon>Pleurostoma</taxon>
    </lineage>
</organism>
<evidence type="ECO:0000256" key="1">
    <source>
        <dbReference type="ARBA" id="ARBA00004613"/>
    </source>
</evidence>
<dbReference type="PANTHER" id="PTHR38050">
    <property type="match status" value="1"/>
</dbReference>
<dbReference type="InterPro" id="IPR043595">
    <property type="entry name" value="FaeB/C/D"/>
</dbReference>
<gene>
    <name evidence="11" type="ORF">NKR23_g9640</name>
</gene>
<protein>
    <recommendedName>
        <fullName evidence="2">feruloyl esterase</fullName>
        <ecNumber evidence="2">3.1.1.73</ecNumber>
    </recommendedName>
</protein>
<evidence type="ECO:0000256" key="7">
    <source>
        <dbReference type="ARBA" id="ARBA00023277"/>
    </source>
</evidence>
<accession>A0AA38R6J7</accession>
<evidence type="ECO:0000313" key="11">
    <source>
        <dbReference type="EMBL" id="KAJ9136763.1"/>
    </source>
</evidence>
<dbReference type="EMBL" id="JANBVO010000038">
    <property type="protein sequence ID" value="KAJ9136763.1"/>
    <property type="molecule type" value="Genomic_DNA"/>
</dbReference>
<evidence type="ECO:0000256" key="5">
    <source>
        <dbReference type="ARBA" id="ARBA00022729"/>
    </source>
</evidence>
<evidence type="ECO:0000256" key="2">
    <source>
        <dbReference type="ARBA" id="ARBA00013091"/>
    </source>
</evidence>
<comment type="subcellular location">
    <subcellularLocation>
        <location evidence="1">Secreted</location>
    </subcellularLocation>
</comment>
<evidence type="ECO:0000256" key="3">
    <source>
        <dbReference type="ARBA" id="ARBA00022525"/>
    </source>
</evidence>
<dbReference type="GO" id="GO:0030600">
    <property type="term" value="F:feruloyl esterase activity"/>
    <property type="evidence" value="ECO:0007669"/>
    <property type="project" value="UniProtKB-EC"/>
</dbReference>
<dbReference type="EC" id="3.1.1.73" evidence="2"/>
<dbReference type="PANTHER" id="PTHR38050:SF2">
    <property type="entry name" value="FERULOYL ESTERASE C-RELATED"/>
    <property type="match status" value="1"/>
</dbReference>
<evidence type="ECO:0000256" key="6">
    <source>
        <dbReference type="ARBA" id="ARBA00022801"/>
    </source>
</evidence>
<dbReference type="GO" id="GO:0005576">
    <property type="term" value="C:extracellular region"/>
    <property type="evidence" value="ECO:0007669"/>
    <property type="project" value="UniProtKB-SubCell"/>
</dbReference>
<comment type="caution">
    <text evidence="11">The sequence shown here is derived from an EMBL/GenBank/DDBJ whole genome shotgun (WGS) entry which is preliminary data.</text>
</comment>
<dbReference type="GO" id="GO:0045493">
    <property type="term" value="P:xylan catabolic process"/>
    <property type="evidence" value="ECO:0007669"/>
    <property type="project" value="UniProtKB-KW"/>
</dbReference>
<reference evidence="11" key="1">
    <citation type="submission" date="2022-07" db="EMBL/GenBank/DDBJ databases">
        <title>Fungi with potential for degradation of polypropylene.</title>
        <authorList>
            <person name="Gostincar C."/>
        </authorList>
    </citation>
    <scope>NUCLEOTIDE SEQUENCE</scope>
    <source>
        <strain evidence="11">EXF-13308</strain>
    </source>
</reference>
<keyword evidence="12" id="KW-1185">Reference proteome</keyword>